<dbReference type="Gene3D" id="1.25.40.10">
    <property type="entry name" value="Tetratricopeptide repeat domain"/>
    <property type="match status" value="2"/>
</dbReference>
<dbReference type="AlphaFoldDB" id="A0A4Q9DM19"/>
<dbReference type="Proteomes" id="UP000293142">
    <property type="component" value="Unassembled WGS sequence"/>
</dbReference>
<dbReference type="RefSeq" id="WP_131015997.1">
    <property type="nucleotide sequence ID" value="NZ_SIRE01000018.1"/>
</dbReference>
<dbReference type="SUPFAM" id="SSF48452">
    <property type="entry name" value="TPR-like"/>
    <property type="match status" value="2"/>
</dbReference>
<gene>
    <name evidence="2" type="ORF">EYB31_24135</name>
</gene>
<accession>A0A4Q9DM19</accession>
<dbReference type="InterPro" id="IPR029044">
    <property type="entry name" value="Nucleotide-diphossugar_trans"/>
</dbReference>
<dbReference type="PANTHER" id="PTHR43630">
    <property type="entry name" value="POLY-BETA-1,6-N-ACETYL-D-GLUCOSAMINE SYNTHASE"/>
    <property type="match status" value="1"/>
</dbReference>
<comment type="caution">
    <text evidence="2">The sequence shown here is derived from an EMBL/GenBank/DDBJ whole genome shotgun (WGS) entry which is preliminary data.</text>
</comment>
<evidence type="ECO:0000313" key="3">
    <source>
        <dbReference type="Proteomes" id="UP000293142"/>
    </source>
</evidence>
<dbReference type="EMBL" id="SIRE01000018">
    <property type="protein sequence ID" value="TBL75102.1"/>
    <property type="molecule type" value="Genomic_DNA"/>
</dbReference>
<keyword evidence="3" id="KW-1185">Reference proteome</keyword>
<evidence type="ECO:0000259" key="1">
    <source>
        <dbReference type="Pfam" id="PF00535"/>
    </source>
</evidence>
<dbReference type="Pfam" id="PF00535">
    <property type="entry name" value="Glycos_transf_2"/>
    <property type="match status" value="1"/>
</dbReference>
<dbReference type="GO" id="GO:0016740">
    <property type="term" value="F:transferase activity"/>
    <property type="evidence" value="ECO:0007669"/>
    <property type="project" value="UniProtKB-KW"/>
</dbReference>
<dbReference type="InterPro" id="IPR011990">
    <property type="entry name" value="TPR-like_helical_dom_sf"/>
</dbReference>
<name>A0A4Q9DM19_9BACL</name>
<proteinExistence type="predicted"/>
<dbReference type="Pfam" id="PF13432">
    <property type="entry name" value="TPR_16"/>
    <property type="match status" value="1"/>
</dbReference>
<organism evidence="2 3">
    <name type="scientific">Paenibacillus thalictri</name>
    <dbReference type="NCBI Taxonomy" id="2527873"/>
    <lineage>
        <taxon>Bacteria</taxon>
        <taxon>Bacillati</taxon>
        <taxon>Bacillota</taxon>
        <taxon>Bacilli</taxon>
        <taxon>Bacillales</taxon>
        <taxon>Paenibacillaceae</taxon>
        <taxon>Paenibacillus</taxon>
    </lineage>
</organism>
<dbReference type="PANTHER" id="PTHR43630:SF2">
    <property type="entry name" value="GLYCOSYLTRANSFERASE"/>
    <property type="match status" value="1"/>
</dbReference>
<evidence type="ECO:0000313" key="2">
    <source>
        <dbReference type="EMBL" id="TBL75102.1"/>
    </source>
</evidence>
<dbReference type="Gene3D" id="3.90.550.10">
    <property type="entry name" value="Spore Coat Polysaccharide Biosynthesis Protein SpsA, Chain A"/>
    <property type="match status" value="1"/>
</dbReference>
<dbReference type="CDD" id="cd02511">
    <property type="entry name" value="Beta4Glucosyltransferase"/>
    <property type="match status" value="1"/>
</dbReference>
<dbReference type="OrthoDB" id="9815923at2"/>
<dbReference type="SUPFAM" id="SSF53448">
    <property type="entry name" value="Nucleotide-diphospho-sugar transferases"/>
    <property type="match status" value="1"/>
</dbReference>
<protein>
    <submittedName>
        <fullName evidence="2">Glycosyltransferase</fullName>
    </submittedName>
</protein>
<feature type="domain" description="Glycosyltransferase 2-like" evidence="1">
    <location>
        <begin position="126"/>
        <end position="214"/>
    </location>
</feature>
<sequence length="501" mass="57149">MMGPHVQSTDDSLNRQEQAQGRWEHIVANLKEQRFEEAERLAVKELRDQPLAAQLWVLLGETLLHQGHGAAAQLVFNRAWLLDPEASWVAGIMQQLQMTPIGPQREDIAALLAVKKVTVTIGVLVRDDERTIHRCLSSLEGAADDIVVVDCESKDRTVEIAESFPGVRVVRTTWKDSFAELRNEGLAHMHTDWVLWVDADEYLHPDDRSAVREAAGLFDAIGVPPILYIWQMNQVQGTVLHEFSQTRMFSLRHNVKYHGRVHEQVGPAEGDLYSAPAFRKAVRIRLHHDGYEQAVMQHKNKIQRNLRLLGMMVQEEPDNPGWWVFYGRESLAAGLPDQALEALAQAELTARNKPSFARMLDVYMLTVKIRLSRKEWALAEQVCLQALERYPDFPDAKFYLATAKMNKAFAQIREAEQLLRQSKDDFVTYRGNVAPDHEIAKWKADVTLADIARSVGRFADAANIYNRIGETYPYVQQVRKPLELLEEQLAKLQPQKGERRS</sequence>
<dbReference type="InterPro" id="IPR001173">
    <property type="entry name" value="Glyco_trans_2-like"/>
</dbReference>
<reference evidence="2 3" key="1">
    <citation type="submission" date="2019-02" db="EMBL/GenBank/DDBJ databases">
        <title>Paenibacillus sp. nov., isolated from surface-sterilized tissue of Thalictrum simplex L.</title>
        <authorList>
            <person name="Tuo L."/>
        </authorList>
    </citation>
    <scope>NUCLEOTIDE SEQUENCE [LARGE SCALE GENOMIC DNA]</scope>
    <source>
        <strain evidence="2 3">N2SHLJ1</strain>
    </source>
</reference>
<keyword evidence="2" id="KW-0808">Transferase</keyword>